<proteinExistence type="inferred from homology"/>
<dbReference type="GO" id="GO:0030313">
    <property type="term" value="C:cell envelope"/>
    <property type="evidence" value="ECO:0007669"/>
    <property type="project" value="UniProtKB-ARBA"/>
</dbReference>
<feature type="binding site" evidence="8">
    <location>
        <position position="333"/>
    </location>
    <ligand>
        <name>spermidine</name>
        <dbReference type="ChEBI" id="CHEBI:57834"/>
    </ligand>
</feature>
<gene>
    <name evidence="10" type="ORF">Xentx_01875</name>
</gene>
<evidence type="ECO:0000256" key="7">
    <source>
        <dbReference type="PIRNR" id="PIRNR019574"/>
    </source>
</evidence>
<dbReference type="PANTHER" id="PTHR30222">
    <property type="entry name" value="SPERMIDINE/PUTRESCINE-BINDING PERIPLASMIC PROTEIN"/>
    <property type="match status" value="1"/>
</dbReference>
<accession>A0A1Q5U2R7</accession>
<dbReference type="GO" id="GO:0019808">
    <property type="term" value="F:polyamine binding"/>
    <property type="evidence" value="ECO:0007669"/>
    <property type="project" value="InterPro"/>
</dbReference>
<feature type="chain" id="PRO_5013361725" description="Putrescine-binding periplasmic protein" evidence="9">
    <location>
        <begin position="27"/>
        <end position="354"/>
    </location>
</feature>
<dbReference type="NCBIfam" id="NF007048">
    <property type="entry name" value="PRK09501.1"/>
    <property type="match status" value="1"/>
</dbReference>
<evidence type="ECO:0000256" key="5">
    <source>
        <dbReference type="ARBA" id="ARBA00022764"/>
    </source>
</evidence>
<dbReference type="SUPFAM" id="SSF53850">
    <property type="entry name" value="Periplasmic binding protein-like II"/>
    <property type="match status" value="1"/>
</dbReference>
<evidence type="ECO:0000256" key="8">
    <source>
        <dbReference type="PIRSR" id="PIRSR019574-1"/>
    </source>
</evidence>
<evidence type="ECO:0000313" key="11">
    <source>
        <dbReference type="Proteomes" id="UP000186277"/>
    </source>
</evidence>
<feature type="binding site" evidence="8">
    <location>
        <position position="91"/>
    </location>
    <ligand>
        <name>spermidine</name>
        <dbReference type="ChEBI" id="CHEBI:57834"/>
    </ligand>
</feature>
<dbReference type="Gene3D" id="3.40.190.10">
    <property type="entry name" value="Periplasmic binding protein-like II"/>
    <property type="match status" value="2"/>
</dbReference>
<keyword evidence="5 7" id="KW-0574">Periplasm</keyword>
<comment type="similarity">
    <text evidence="2 7">Belongs to the bacterial solute-binding protein PotD/PotF family.</text>
</comment>
<feature type="binding site" evidence="8">
    <location>
        <begin position="174"/>
        <end position="177"/>
    </location>
    <ligand>
        <name>spermidine</name>
        <dbReference type="ChEBI" id="CHEBI:57834"/>
    </ligand>
</feature>
<keyword evidence="4 9" id="KW-0732">Signal</keyword>
<dbReference type="AlphaFoldDB" id="A0A1Q5U2R7"/>
<dbReference type="Proteomes" id="UP000186277">
    <property type="component" value="Unassembled WGS sequence"/>
</dbReference>
<comment type="function">
    <text evidence="6">Required for the activity of the bacterial periplasmic transport system of putrescine and spermidine. Polyamine binding protein.</text>
</comment>
<dbReference type="PRINTS" id="PR00909">
    <property type="entry name" value="SPERMDNBNDNG"/>
</dbReference>
<name>A0A1Q5U2R7_9GAMM</name>
<feature type="binding site" evidence="8">
    <location>
        <position position="42"/>
    </location>
    <ligand>
        <name>spermidine</name>
        <dbReference type="ChEBI" id="CHEBI:57834"/>
    </ligand>
</feature>
<protein>
    <recommendedName>
        <fullName evidence="7">Putrescine-binding periplasmic protein</fullName>
    </recommendedName>
</protein>
<comment type="caution">
    <text evidence="10">The sequence shown here is derived from an EMBL/GenBank/DDBJ whole genome shotgun (WGS) entry which is preliminary data.</text>
</comment>
<dbReference type="GO" id="GO:0042597">
    <property type="term" value="C:periplasmic space"/>
    <property type="evidence" value="ECO:0007669"/>
    <property type="project" value="UniProtKB-SubCell"/>
</dbReference>
<dbReference type="Pfam" id="PF13416">
    <property type="entry name" value="SBP_bac_8"/>
    <property type="match status" value="1"/>
</dbReference>
<dbReference type="EMBL" id="MKGR01000011">
    <property type="protein sequence ID" value="OKP06749.1"/>
    <property type="molecule type" value="Genomic_DNA"/>
</dbReference>
<keyword evidence="11" id="KW-1185">Reference proteome</keyword>
<dbReference type="InterPro" id="IPR006059">
    <property type="entry name" value="SBP"/>
</dbReference>
<evidence type="ECO:0000256" key="2">
    <source>
        <dbReference type="ARBA" id="ARBA00007173"/>
    </source>
</evidence>
<evidence type="ECO:0000256" key="1">
    <source>
        <dbReference type="ARBA" id="ARBA00004418"/>
    </source>
</evidence>
<keyword evidence="3 7" id="KW-0813">Transport</keyword>
<dbReference type="InterPro" id="IPR001188">
    <property type="entry name" value="Sperm_putr-bd"/>
</dbReference>
<dbReference type="PANTHER" id="PTHR30222:SF17">
    <property type="entry name" value="SPERMIDINE_PUTRESCINE-BINDING PERIPLASMIC PROTEIN"/>
    <property type="match status" value="1"/>
</dbReference>
<evidence type="ECO:0000256" key="9">
    <source>
        <dbReference type="SAM" id="SignalP"/>
    </source>
</evidence>
<evidence type="ECO:0000256" key="3">
    <source>
        <dbReference type="ARBA" id="ARBA00022448"/>
    </source>
</evidence>
<dbReference type="GO" id="GO:0015846">
    <property type="term" value="P:polyamine transport"/>
    <property type="evidence" value="ECO:0007669"/>
    <property type="project" value="InterPro"/>
</dbReference>
<comment type="subcellular location">
    <subcellularLocation>
        <location evidence="1 7">Periplasm</location>
    </subcellularLocation>
</comment>
<evidence type="ECO:0000256" key="6">
    <source>
        <dbReference type="ARBA" id="ARBA00056738"/>
    </source>
</evidence>
<feature type="signal peptide" evidence="9">
    <location>
        <begin position="1"/>
        <end position="26"/>
    </location>
</feature>
<sequence>MKNNMKKWFCLLAAGMMALSIGSVNAAAADDGKTLYFYNWTEYVPPGLLNQFTKETGIKVIYSTYESNESMYTKLKTYKDGAYDLVVPSTYFVSKMSKEGMLQKIDTSKLNNFHNLDPNLLHKSFDPNNDYSIPYIWGATAIGVNKDNIDPKSLSSWADLWKPEYKSSLVLTDDAREVFQMALLKLGYSGNTTDPKEIEAAYQELRKLMPNVLAFNSDNPANPFMEGEADIGMMWNGSAYVARQAGTPVEIIWPKEGGIFWMDSLAIPANAKNVDGAMELIDFLLRPEIAAQVAKKIGYPTPNMEAKKLLPKSMTEDKTLYPDEAVIKKGEWQSDVGNANILYEEYFQKLKASQ</sequence>
<evidence type="ECO:0000313" key="10">
    <source>
        <dbReference type="EMBL" id="OKP06749.1"/>
    </source>
</evidence>
<dbReference type="FunFam" id="3.40.190.10:FF:000062">
    <property type="entry name" value="Putrescine-binding periplasmic protein"/>
    <property type="match status" value="1"/>
</dbReference>
<evidence type="ECO:0000256" key="4">
    <source>
        <dbReference type="ARBA" id="ARBA00022729"/>
    </source>
</evidence>
<organism evidence="10 11">
    <name type="scientific">Xenorhabdus thuongxuanensis</name>
    <dbReference type="NCBI Taxonomy" id="1873484"/>
    <lineage>
        <taxon>Bacteria</taxon>
        <taxon>Pseudomonadati</taxon>
        <taxon>Pseudomonadota</taxon>
        <taxon>Gammaproteobacteria</taxon>
        <taxon>Enterobacterales</taxon>
        <taxon>Morganellaceae</taxon>
        <taxon>Xenorhabdus</taxon>
    </lineage>
</organism>
<dbReference type="PIRSF" id="PIRSF019574">
    <property type="entry name" value="Periplasmic_polyamine_BP"/>
    <property type="match status" value="1"/>
</dbReference>
<reference evidence="10 11" key="1">
    <citation type="submission" date="2016-09" db="EMBL/GenBank/DDBJ databases">
        <title>Xenorhabdus thuongxuanensis sp. nov. and Xenorhabdus eapokensis sp. nov., isolated from Steinernema species.</title>
        <authorList>
            <person name="Kaempfer P."/>
            <person name="Tobias N.J."/>
            <person name="Phan Ke L."/>
            <person name="Bode H.B."/>
            <person name="Glaeser S.P."/>
        </authorList>
    </citation>
    <scope>NUCLEOTIDE SEQUENCE [LARGE SCALE GENOMIC DNA]</scope>
    <source>
        <strain evidence="10 11">30TX1</strain>
    </source>
</reference>